<dbReference type="Proteomes" id="UP000033710">
    <property type="component" value="Unassembled WGS sequence"/>
</dbReference>
<accession>A0A0F2MIA3</accession>
<proteinExistence type="predicted"/>
<name>A0A0F2MIA3_SPOSC</name>
<protein>
    <submittedName>
        <fullName evidence="2">Uncharacterized protein</fullName>
    </submittedName>
</protein>
<evidence type="ECO:0000256" key="1">
    <source>
        <dbReference type="SAM" id="MobiDB-lite"/>
    </source>
</evidence>
<dbReference type="AlphaFoldDB" id="A0A0F2MIA3"/>
<dbReference type="KEGG" id="ssck:SPSK_08216"/>
<dbReference type="GeneID" id="27670131"/>
<organism evidence="2 3">
    <name type="scientific">Sporothrix schenckii 1099-18</name>
    <dbReference type="NCBI Taxonomy" id="1397361"/>
    <lineage>
        <taxon>Eukaryota</taxon>
        <taxon>Fungi</taxon>
        <taxon>Dikarya</taxon>
        <taxon>Ascomycota</taxon>
        <taxon>Pezizomycotina</taxon>
        <taxon>Sordariomycetes</taxon>
        <taxon>Sordariomycetidae</taxon>
        <taxon>Ophiostomatales</taxon>
        <taxon>Ophiostomataceae</taxon>
        <taxon>Sporothrix</taxon>
    </lineage>
</organism>
<sequence length="76" mass="8785">MKIFVRRSFSTTRQLGELGEVEEAHDVKEKKRCLDPNQTTSTSGDSTWEERGSDDEKRGGRNEQAMWIRIWLAVSL</sequence>
<dbReference type="VEuPathDB" id="FungiDB:SPSK_08216"/>
<dbReference type="RefSeq" id="XP_016591465.1">
    <property type="nucleotide sequence ID" value="XM_016734854.1"/>
</dbReference>
<gene>
    <name evidence="2" type="ORF">SPSK_08216</name>
</gene>
<comment type="caution">
    <text evidence="2">The sequence shown here is derived from an EMBL/GenBank/DDBJ whole genome shotgun (WGS) entry which is preliminary data.</text>
</comment>
<evidence type="ECO:0000313" key="2">
    <source>
        <dbReference type="EMBL" id="KJR88789.1"/>
    </source>
</evidence>
<feature type="region of interest" description="Disordered" evidence="1">
    <location>
        <begin position="26"/>
        <end position="60"/>
    </location>
</feature>
<reference evidence="2 3" key="2">
    <citation type="journal article" date="2015" name="Eukaryot. Cell">
        <title>Asexual propagation of a virulent clone complex in a human and feline outbreak of sporotrichosis.</title>
        <authorList>
            <person name="Teixeira Mde M."/>
            <person name="Rodrigues A.M."/>
            <person name="Tsui C.K."/>
            <person name="de Almeida L.G."/>
            <person name="Van Diepeningen A.D."/>
            <person name="van den Ende B.G."/>
            <person name="Fernandes G.F."/>
            <person name="Kano R."/>
            <person name="Hamelin R.C."/>
            <person name="Lopes-Bezerra L.M."/>
            <person name="Vasconcelos A.T."/>
            <person name="de Hoog S."/>
            <person name="de Camargo Z.P."/>
            <person name="Felipe M.S."/>
        </authorList>
    </citation>
    <scope>NUCLEOTIDE SEQUENCE [LARGE SCALE GENOMIC DNA]</scope>
    <source>
        <strain evidence="2 3">1099-18</strain>
    </source>
</reference>
<evidence type="ECO:0000313" key="3">
    <source>
        <dbReference type="Proteomes" id="UP000033710"/>
    </source>
</evidence>
<feature type="compositionally biased region" description="Polar residues" evidence="1">
    <location>
        <begin position="36"/>
        <end position="46"/>
    </location>
</feature>
<feature type="compositionally biased region" description="Basic and acidic residues" evidence="1">
    <location>
        <begin position="48"/>
        <end position="60"/>
    </location>
</feature>
<reference evidence="2 3" key="1">
    <citation type="journal article" date="2014" name="BMC Genomics">
        <title>Comparative genomics of the major fungal agents of human and animal Sporotrichosis: Sporothrix schenckii and Sporothrix brasiliensis.</title>
        <authorList>
            <person name="Teixeira M.M."/>
            <person name="de Almeida L.G."/>
            <person name="Kubitschek-Barreira P."/>
            <person name="Alves F.L."/>
            <person name="Kioshima E.S."/>
            <person name="Abadio A.K."/>
            <person name="Fernandes L."/>
            <person name="Derengowski L.S."/>
            <person name="Ferreira K.S."/>
            <person name="Souza R.C."/>
            <person name="Ruiz J.C."/>
            <person name="de Andrade N.C."/>
            <person name="Paes H.C."/>
            <person name="Nicola A.M."/>
            <person name="Albuquerque P."/>
            <person name="Gerber A.L."/>
            <person name="Martins V.P."/>
            <person name="Peconick L.D."/>
            <person name="Neto A.V."/>
            <person name="Chaucanez C.B."/>
            <person name="Silva P.A."/>
            <person name="Cunha O.L."/>
            <person name="de Oliveira F.F."/>
            <person name="dos Santos T.C."/>
            <person name="Barros A.L."/>
            <person name="Soares M.A."/>
            <person name="de Oliveira L.M."/>
            <person name="Marini M.M."/>
            <person name="Villalobos-Duno H."/>
            <person name="Cunha M.M."/>
            <person name="de Hoog S."/>
            <person name="da Silveira J.F."/>
            <person name="Henrissat B."/>
            <person name="Nino-Vega G.A."/>
            <person name="Cisalpino P.S."/>
            <person name="Mora-Montes H.M."/>
            <person name="Almeida S.R."/>
            <person name="Stajich J.E."/>
            <person name="Lopes-Bezerra L.M."/>
            <person name="Vasconcelos A.T."/>
            <person name="Felipe M.S."/>
        </authorList>
    </citation>
    <scope>NUCLEOTIDE SEQUENCE [LARGE SCALE GENOMIC DNA]</scope>
    <source>
        <strain evidence="2 3">1099-18</strain>
    </source>
</reference>
<dbReference type="EMBL" id="AXCR01000004">
    <property type="protein sequence ID" value="KJR88789.1"/>
    <property type="molecule type" value="Genomic_DNA"/>
</dbReference>